<dbReference type="Pfam" id="PF03819">
    <property type="entry name" value="MazG"/>
    <property type="match status" value="1"/>
</dbReference>
<dbReference type="GO" id="GO:0046052">
    <property type="term" value="P:UTP catabolic process"/>
    <property type="evidence" value="ECO:0007669"/>
    <property type="project" value="TreeGrafter"/>
</dbReference>
<dbReference type="GO" id="GO:0046047">
    <property type="term" value="P:TTP catabolic process"/>
    <property type="evidence" value="ECO:0007669"/>
    <property type="project" value="TreeGrafter"/>
</dbReference>
<comment type="caution">
    <text evidence="2">The sequence shown here is derived from an EMBL/GenBank/DDBJ whole genome shotgun (WGS) entry which is preliminary data.</text>
</comment>
<feature type="domain" description="NTP pyrophosphohydrolase MazG-like" evidence="1">
    <location>
        <begin position="45"/>
        <end position="118"/>
    </location>
</feature>
<evidence type="ECO:0000313" key="2">
    <source>
        <dbReference type="EMBL" id="MBG6084007.1"/>
    </source>
</evidence>
<dbReference type="CDD" id="cd11528">
    <property type="entry name" value="NTP-PPase_MazG_Nterm"/>
    <property type="match status" value="1"/>
</dbReference>
<reference evidence="2" key="1">
    <citation type="submission" date="2020-11" db="EMBL/GenBank/DDBJ databases">
        <title>Sequencing the genomes of 1000 actinobacteria strains.</title>
        <authorList>
            <person name="Klenk H.-P."/>
        </authorList>
    </citation>
    <scope>NUCLEOTIDE SEQUENCE</scope>
    <source>
        <strain evidence="2">DSM 26152</strain>
    </source>
</reference>
<evidence type="ECO:0000313" key="3">
    <source>
        <dbReference type="Proteomes" id="UP000625033"/>
    </source>
</evidence>
<dbReference type="GO" id="GO:0046081">
    <property type="term" value="P:dUTP catabolic process"/>
    <property type="evidence" value="ECO:0007669"/>
    <property type="project" value="TreeGrafter"/>
</dbReference>
<dbReference type="PANTHER" id="PTHR30522:SF0">
    <property type="entry name" value="NUCLEOSIDE TRIPHOSPHATE PYROPHOSPHOHYDROLASE"/>
    <property type="match status" value="1"/>
</dbReference>
<organism evidence="2 3">
    <name type="scientific">Zhihengliuella flava</name>
    <dbReference type="NCBI Taxonomy" id="1285193"/>
    <lineage>
        <taxon>Bacteria</taxon>
        <taxon>Bacillati</taxon>
        <taxon>Actinomycetota</taxon>
        <taxon>Actinomycetes</taxon>
        <taxon>Micrococcales</taxon>
        <taxon>Micrococcaceae</taxon>
        <taxon>Zhihengliuella</taxon>
    </lineage>
</organism>
<dbReference type="RefSeq" id="WP_196835376.1">
    <property type="nucleotide sequence ID" value="NZ_JADOTZ010000001.1"/>
</dbReference>
<gene>
    <name evidence="2" type="ORF">IW252_000774</name>
</gene>
<dbReference type="InterPro" id="IPR048015">
    <property type="entry name" value="NTP-PPase_MazG-like_N"/>
</dbReference>
<dbReference type="Proteomes" id="UP000625033">
    <property type="component" value="Unassembled WGS sequence"/>
</dbReference>
<dbReference type="GO" id="GO:0006203">
    <property type="term" value="P:dGTP catabolic process"/>
    <property type="evidence" value="ECO:0007669"/>
    <property type="project" value="TreeGrafter"/>
</dbReference>
<dbReference type="SUPFAM" id="SSF101386">
    <property type="entry name" value="all-alpha NTP pyrophosphatases"/>
    <property type="match status" value="1"/>
</dbReference>
<dbReference type="PANTHER" id="PTHR30522">
    <property type="entry name" value="NUCLEOSIDE TRIPHOSPHATE PYROPHOSPHOHYDROLASE"/>
    <property type="match status" value="1"/>
</dbReference>
<dbReference type="AlphaFoldDB" id="A0A931D7U0"/>
<dbReference type="InterPro" id="IPR004518">
    <property type="entry name" value="MazG-like_dom"/>
</dbReference>
<keyword evidence="3" id="KW-1185">Reference proteome</keyword>
<evidence type="ECO:0000259" key="1">
    <source>
        <dbReference type="Pfam" id="PF03819"/>
    </source>
</evidence>
<accession>A0A931D7U0</accession>
<dbReference type="Gene3D" id="1.10.287.1080">
    <property type="entry name" value="MazG-like"/>
    <property type="match status" value="2"/>
</dbReference>
<dbReference type="GO" id="GO:0046061">
    <property type="term" value="P:dATP catabolic process"/>
    <property type="evidence" value="ECO:0007669"/>
    <property type="project" value="TreeGrafter"/>
</dbReference>
<dbReference type="GO" id="GO:0036220">
    <property type="term" value="F:ITP diphosphatase activity"/>
    <property type="evidence" value="ECO:0007669"/>
    <property type="project" value="UniProtKB-EC"/>
</dbReference>
<dbReference type="EC" id="3.6.1.66" evidence="2"/>
<dbReference type="EMBL" id="JADOTZ010000001">
    <property type="protein sequence ID" value="MBG6084007.1"/>
    <property type="molecule type" value="Genomic_DNA"/>
</dbReference>
<keyword evidence="2" id="KW-0378">Hydrolase</keyword>
<proteinExistence type="predicted"/>
<dbReference type="InterPro" id="IPR011551">
    <property type="entry name" value="NTP_PyrPHydrolase_MazG"/>
</dbReference>
<name>A0A931D7U0_9MICC</name>
<protein>
    <submittedName>
        <fullName evidence="2">XTP/dITP diphosphohydrolase</fullName>
        <ecNumber evidence="2">3.6.1.66</ecNumber>
    </submittedName>
</protein>
<dbReference type="GO" id="GO:0046076">
    <property type="term" value="P:dTTP catabolic process"/>
    <property type="evidence" value="ECO:0007669"/>
    <property type="project" value="TreeGrafter"/>
</dbReference>
<sequence>MPHPAARGSTASRVPDDARRAESVTRLLRIIDDLRTHCLWTRNLTHAALVEYLIEESYELVEAIEDDHGPEEVRGEIADVLWQLVLHSAIAEEAGSFDFADVADHLAEKMIRRNKHVFAPDGSLLGDYPSTEAEIIASWDEAKRAERAAAADPAAGRSAGTVAFAAPERHLPALARAQKTLGRAERAGAGAVVERLRDPAGQRTVATEEELGDELLRIVAAARRDGWDAERALRGAVARFTEDVTRALG</sequence>